<evidence type="ECO:0000256" key="2">
    <source>
        <dbReference type="ARBA" id="ARBA00022603"/>
    </source>
</evidence>
<dbReference type="FunFam" id="3.40.1280.10:FF:000002">
    <property type="entry name" value="Peptidylprolyl isomerase"/>
    <property type="match status" value="1"/>
</dbReference>
<dbReference type="Gene3D" id="3.40.1280.10">
    <property type="match status" value="1"/>
</dbReference>
<evidence type="ECO:0000259" key="6">
    <source>
        <dbReference type="Pfam" id="PF00588"/>
    </source>
</evidence>
<dbReference type="GO" id="GO:0008173">
    <property type="term" value="F:RNA methyltransferase activity"/>
    <property type="evidence" value="ECO:0007669"/>
    <property type="project" value="InterPro"/>
</dbReference>
<dbReference type="GO" id="GO:0002132">
    <property type="term" value="P:wobble position uridine ribose methylation"/>
    <property type="evidence" value="ECO:0007669"/>
    <property type="project" value="TreeGrafter"/>
</dbReference>
<dbReference type="PANTHER" id="PTHR42971:SF1">
    <property type="entry name" value="TRNA (CYTIDINE(34)-2'-O)-METHYLTRANSFERASE"/>
    <property type="match status" value="1"/>
</dbReference>
<dbReference type="HAMAP" id="MF_01885">
    <property type="entry name" value="tRNA_methyltr_TrmL"/>
    <property type="match status" value="1"/>
</dbReference>
<evidence type="ECO:0000313" key="7">
    <source>
        <dbReference type="EMBL" id="VAW68958.1"/>
    </source>
</evidence>
<evidence type="ECO:0000256" key="3">
    <source>
        <dbReference type="ARBA" id="ARBA00022679"/>
    </source>
</evidence>
<reference evidence="7" key="1">
    <citation type="submission" date="2018-06" db="EMBL/GenBank/DDBJ databases">
        <authorList>
            <person name="Zhirakovskaya E."/>
        </authorList>
    </citation>
    <scope>NUCLEOTIDE SEQUENCE</scope>
</reference>
<gene>
    <name evidence="7" type="ORF">MNBD_GAMMA09-1930</name>
</gene>
<organism evidence="7">
    <name type="scientific">hydrothermal vent metagenome</name>
    <dbReference type="NCBI Taxonomy" id="652676"/>
    <lineage>
        <taxon>unclassified sequences</taxon>
        <taxon>metagenomes</taxon>
        <taxon>ecological metagenomes</taxon>
    </lineage>
</organism>
<dbReference type="PIRSF" id="PIRSF029256">
    <property type="entry name" value="SpoU_TrmH_prd"/>
    <property type="match status" value="1"/>
</dbReference>
<dbReference type="EC" id="2.1.1.207" evidence="7"/>
<evidence type="ECO:0000256" key="4">
    <source>
        <dbReference type="ARBA" id="ARBA00022691"/>
    </source>
</evidence>
<dbReference type="GO" id="GO:0003723">
    <property type="term" value="F:RNA binding"/>
    <property type="evidence" value="ECO:0007669"/>
    <property type="project" value="InterPro"/>
</dbReference>
<feature type="domain" description="tRNA/rRNA methyltransferase SpoU type" evidence="6">
    <location>
        <begin position="8"/>
        <end position="148"/>
    </location>
</feature>
<keyword evidence="4" id="KW-0949">S-adenosyl-L-methionine</keyword>
<proteinExistence type="inferred from homology"/>
<dbReference type="InterPro" id="IPR001537">
    <property type="entry name" value="SpoU_MeTrfase"/>
</dbReference>
<keyword evidence="1" id="KW-0963">Cytoplasm</keyword>
<dbReference type="EMBL" id="UOFI01000140">
    <property type="protein sequence ID" value="VAW68958.1"/>
    <property type="molecule type" value="Genomic_DNA"/>
</dbReference>
<dbReference type="InterPro" id="IPR016914">
    <property type="entry name" value="TrmL"/>
</dbReference>
<dbReference type="CDD" id="cd18094">
    <property type="entry name" value="SpoU-like_TrmL"/>
    <property type="match status" value="1"/>
</dbReference>
<keyword evidence="3 7" id="KW-0808">Transferase</keyword>
<dbReference type="Pfam" id="PF00588">
    <property type="entry name" value="SpoU_methylase"/>
    <property type="match status" value="1"/>
</dbReference>
<dbReference type="InterPro" id="IPR029028">
    <property type="entry name" value="Alpha/beta_knot_MTases"/>
</dbReference>
<sequence length="160" mass="17991">MDGTTRMFHIALYEPRIAPNTGNIIRLIANNGCQLHLIEPLGFDLEEKKLRRAGLDYTDLNNVTRHKNYDAFLKKMANRRILACTTKGSRPHDQLNYQQEDVLLFGSETAGLPANVLNSISPEHRLRIPMQASSRSLNLSNAVAIVSYEAWRQLGFNGGV</sequence>
<evidence type="ECO:0000256" key="1">
    <source>
        <dbReference type="ARBA" id="ARBA00022490"/>
    </source>
</evidence>
<evidence type="ECO:0000256" key="5">
    <source>
        <dbReference type="ARBA" id="ARBA00022694"/>
    </source>
</evidence>
<keyword evidence="2 7" id="KW-0489">Methyltransferase</keyword>
<dbReference type="GO" id="GO:0002131">
    <property type="term" value="P:wobble position cytosine ribose methylation"/>
    <property type="evidence" value="ECO:0007669"/>
    <property type="project" value="TreeGrafter"/>
</dbReference>
<name>A0A3B0XL00_9ZZZZ</name>
<keyword evidence="5" id="KW-0819">tRNA processing</keyword>
<dbReference type="GO" id="GO:0042802">
    <property type="term" value="F:identical protein binding"/>
    <property type="evidence" value="ECO:0007669"/>
    <property type="project" value="UniProtKB-ARBA"/>
</dbReference>
<dbReference type="SUPFAM" id="SSF75217">
    <property type="entry name" value="alpha/beta knot"/>
    <property type="match status" value="1"/>
</dbReference>
<accession>A0A3B0XL00</accession>
<protein>
    <submittedName>
        <fullName evidence="7">tRNA (Cytidine(34)-2'-O)-methyltransferase</fullName>
        <ecNumber evidence="7">2.1.1.207</ecNumber>
    </submittedName>
</protein>
<dbReference type="AlphaFoldDB" id="A0A3B0XL00"/>
<dbReference type="InterPro" id="IPR029026">
    <property type="entry name" value="tRNA_m1G_MTases_N"/>
</dbReference>
<dbReference type="PANTHER" id="PTHR42971">
    <property type="entry name" value="TRNA (CYTIDINE(34)-2'-O)-METHYLTRANSFERASE"/>
    <property type="match status" value="1"/>
</dbReference>